<reference evidence="3 4" key="1">
    <citation type="submission" date="2018-11" db="EMBL/GenBank/DDBJ databases">
        <title>Chitinophaga lutea sp.nov., isolate from arsenic contaminated soil.</title>
        <authorList>
            <person name="Zong Y."/>
        </authorList>
    </citation>
    <scope>NUCLEOTIDE SEQUENCE [LARGE SCALE GENOMIC DNA]</scope>
    <source>
        <strain evidence="3 4">ZY74</strain>
    </source>
</reference>
<feature type="domain" description="DUF1508" evidence="2">
    <location>
        <begin position="10"/>
        <end position="56"/>
    </location>
</feature>
<dbReference type="PANTHER" id="PTHR40606">
    <property type="match status" value="1"/>
</dbReference>
<dbReference type="InterPro" id="IPR051141">
    <property type="entry name" value="UPF0339_domain"/>
</dbReference>
<proteinExistence type="predicted"/>
<evidence type="ECO:0000313" key="4">
    <source>
        <dbReference type="Proteomes" id="UP000278351"/>
    </source>
</evidence>
<dbReference type="OrthoDB" id="9802792at2"/>
<protein>
    <submittedName>
        <fullName evidence="3">DUF1508 domain-containing protein</fullName>
    </submittedName>
</protein>
<comment type="caution">
    <text evidence="3">The sequence shown here is derived from an EMBL/GenBank/DDBJ whole genome shotgun (WGS) entry which is preliminary data.</text>
</comment>
<dbReference type="SUPFAM" id="SSF160113">
    <property type="entry name" value="YegP-like"/>
    <property type="match status" value="2"/>
</dbReference>
<organism evidence="3 4">
    <name type="scientific">Chitinophaga lutea</name>
    <dbReference type="NCBI Taxonomy" id="2488634"/>
    <lineage>
        <taxon>Bacteria</taxon>
        <taxon>Pseudomonadati</taxon>
        <taxon>Bacteroidota</taxon>
        <taxon>Chitinophagia</taxon>
        <taxon>Chitinophagales</taxon>
        <taxon>Chitinophagaceae</taxon>
        <taxon>Chitinophaga</taxon>
    </lineage>
</organism>
<accession>A0A3N4PCY5</accession>
<dbReference type="Proteomes" id="UP000278351">
    <property type="component" value="Unassembled WGS sequence"/>
</dbReference>
<gene>
    <name evidence="3" type="ORF">EGT74_26640</name>
</gene>
<keyword evidence="4" id="KW-1185">Reference proteome</keyword>
<evidence type="ECO:0000259" key="2">
    <source>
        <dbReference type="Pfam" id="PF07411"/>
    </source>
</evidence>
<dbReference type="EMBL" id="RPDH01000003">
    <property type="protein sequence ID" value="RPE05935.1"/>
    <property type="molecule type" value="Genomic_DNA"/>
</dbReference>
<feature type="domain" description="DUF1508" evidence="2">
    <location>
        <begin position="60"/>
        <end position="107"/>
    </location>
</feature>
<dbReference type="InterPro" id="IPR036913">
    <property type="entry name" value="YegP-like_sf"/>
</dbReference>
<dbReference type="AlphaFoldDB" id="A0A3N4PCY5"/>
<sequence length="107" mass="11560">MAKFVITPSSNGEHRFKLKAGNGETILVSESYTSKSACKNGIESVRTNSQVDERYEKLTAKDGRYYFNLKAANAQVIGTSEMYDSSSGRENGIASVKANAPGATVEE</sequence>
<evidence type="ECO:0000256" key="1">
    <source>
        <dbReference type="SAM" id="MobiDB-lite"/>
    </source>
</evidence>
<name>A0A3N4PCY5_9BACT</name>
<dbReference type="InterPro" id="IPR010879">
    <property type="entry name" value="DUF1508"/>
</dbReference>
<dbReference type="PANTHER" id="PTHR40606:SF1">
    <property type="entry name" value="UPF0339 PROTEIN YEGP"/>
    <property type="match status" value="1"/>
</dbReference>
<feature type="region of interest" description="Disordered" evidence="1">
    <location>
        <begin position="82"/>
        <end position="107"/>
    </location>
</feature>
<dbReference type="RefSeq" id="WP_123849584.1">
    <property type="nucleotide sequence ID" value="NZ_RPDH01000003.1"/>
</dbReference>
<dbReference type="Gene3D" id="2.30.29.80">
    <property type="match status" value="1"/>
</dbReference>
<dbReference type="Pfam" id="PF07411">
    <property type="entry name" value="DUF1508"/>
    <property type="match status" value="2"/>
</dbReference>
<evidence type="ECO:0000313" key="3">
    <source>
        <dbReference type="EMBL" id="RPE05935.1"/>
    </source>
</evidence>